<dbReference type="PANTHER" id="PTHR33933:SF1">
    <property type="entry name" value="PROTEIN ADENYLYLTRANSFERASE MNTA-RELATED"/>
    <property type="match status" value="1"/>
</dbReference>
<dbReference type="SUPFAM" id="SSF81593">
    <property type="entry name" value="Nucleotidyltransferase substrate binding subunit/domain"/>
    <property type="match status" value="1"/>
</dbReference>
<dbReference type="Gene3D" id="1.20.120.330">
    <property type="entry name" value="Nucleotidyltransferases domain 2"/>
    <property type="match status" value="1"/>
</dbReference>
<proteinExistence type="predicted"/>
<dbReference type="SUPFAM" id="SSF81301">
    <property type="entry name" value="Nucleotidyltransferase"/>
    <property type="match status" value="1"/>
</dbReference>
<evidence type="ECO:0000259" key="1">
    <source>
        <dbReference type="PROSITE" id="PS50910"/>
    </source>
</evidence>
<dbReference type="AlphaFoldDB" id="A0AAJ1CGA5"/>
<evidence type="ECO:0000313" key="3">
    <source>
        <dbReference type="Proteomes" id="UP001205035"/>
    </source>
</evidence>
<reference evidence="2" key="1">
    <citation type="submission" date="2022-06" db="EMBL/GenBank/DDBJ databases">
        <title>Isolation of gut microbiota from human fecal samples.</title>
        <authorList>
            <person name="Pamer E.G."/>
            <person name="Barat B."/>
            <person name="Waligurski E."/>
            <person name="Medina S."/>
            <person name="Paddock L."/>
            <person name="Mostad J."/>
        </authorList>
    </citation>
    <scope>NUCLEOTIDE SEQUENCE</scope>
    <source>
        <strain evidence="2">DFI.6.22</strain>
    </source>
</reference>
<evidence type="ECO:0000313" key="2">
    <source>
        <dbReference type="EMBL" id="MCQ5083766.1"/>
    </source>
</evidence>
<dbReference type="Gene3D" id="3.30.460.10">
    <property type="entry name" value="Beta Polymerase, domain 2"/>
    <property type="match status" value="1"/>
</dbReference>
<dbReference type="PROSITE" id="PS50910">
    <property type="entry name" value="HEPN"/>
    <property type="match status" value="1"/>
</dbReference>
<feature type="domain" description="HEPN" evidence="1">
    <location>
        <begin position="163"/>
        <end position="283"/>
    </location>
</feature>
<accession>A0AAJ1CGA5</accession>
<protein>
    <submittedName>
        <fullName evidence="2">HEPN domain-containing protein</fullName>
    </submittedName>
</protein>
<dbReference type="EMBL" id="JANGBQ010000021">
    <property type="protein sequence ID" value="MCQ5083766.1"/>
    <property type="molecule type" value="Genomic_DNA"/>
</dbReference>
<name>A0AAJ1CGA5_9BACT</name>
<dbReference type="InterPro" id="IPR007842">
    <property type="entry name" value="HEPN_dom"/>
</dbReference>
<organism evidence="2 3">
    <name type="scientific">Alistipes onderdonkii</name>
    <dbReference type="NCBI Taxonomy" id="328813"/>
    <lineage>
        <taxon>Bacteria</taxon>
        <taxon>Pseudomonadati</taxon>
        <taxon>Bacteroidota</taxon>
        <taxon>Bacteroidia</taxon>
        <taxon>Bacteroidales</taxon>
        <taxon>Rikenellaceae</taxon>
        <taxon>Alistipes</taxon>
    </lineage>
</organism>
<dbReference type="PANTHER" id="PTHR33933">
    <property type="entry name" value="NUCLEOTIDYLTRANSFERASE"/>
    <property type="match status" value="1"/>
</dbReference>
<dbReference type="RefSeq" id="WP_141405248.1">
    <property type="nucleotide sequence ID" value="NZ_DAWDUM010000013.1"/>
</dbReference>
<dbReference type="InterPro" id="IPR052548">
    <property type="entry name" value="Type_VII_TA_antitoxin"/>
</dbReference>
<sequence length="297" mass="35751">MKKSVNFLPENKRNDLKQLVDLVRRNIKDVGMVILYGSYARNTHVDYDQRIEFGVPTYFMSDYDILILTRKPIGAIEYSLYDKIADAFFQHKNRPFHTKPQFINYGIDDFNYALSKAHYFETEIKRQGIILYDSGEYKLARRRKLNFDEIQERAQKYYDDNFKPKAIEFILLNIDSYNRKNYKMASFNLHQATENLLRIIELVFTLYSPKEHRLTELMNRCKRFTTEIFKAFPRDTPEEERLFKLLERAYVESRYNPDFEITKEDIDALLPKVERLRDIVERVCTAQIDYYARQKNK</sequence>
<gene>
    <name evidence="2" type="ORF">NE651_12820</name>
</gene>
<dbReference type="InterPro" id="IPR043519">
    <property type="entry name" value="NT_sf"/>
</dbReference>
<dbReference type="Pfam" id="PF05168">
    <property type="entry name" value="HEPN"/>
    <property type="match status" value="1"/>
</dbReference>
<dbReference type="CDD" id="cd05403">
    <property type="entry name" value="NT_KNTase_like"/>
    <property type="match status" value="1"/>
</dbReference>
<dbReference type="SMART" id="SM00748">
    <property type="entry name" value="HEPN"/>
    <property type="match status" value="1"/>
</dbReference>
<dbReference type="Proteomes" id="UP001205035">
    <property type="component" value="Unassembled WGS sequence"/>
</dbReference>
<comment type="caution">
    <text evidence="2">The sequence shown here is derived from an EMBL/GenBank/DDBJ whole genome shotgun (WGS) entry which is preliminary data.</text>
</comment>